<feature type="region of interest" description="Disordered" evidence="1">
    <location>
        <begin position="251"/>
        <end position="271"/>
    </location>
</feature>
<keyword evidence="2" id="KW-0732">Signal</keyword>
<proteinExistence type="predicted"/>
<evidence type="ECO:0000256" key="1">
    <source>
        <dbReference type="SAM" id="MobiDB-lite"/>
    </source>
</evidence>
<protein>
    <recommendedName>
        <fullName evidence="3">Phytase-like domain-containing protein</fullName>
    </recommendedName>
</protein>
<feature type="domain" description="Phytase-like" evidence="3">
    <location>
        <begin position="82"/>
        <end position="475"/>
    </location>
</feature>
<dbReference type="InterPro" id="IPR027372">
    <property type="entry name" value="Phytase-like_dom"/>
</dbReference>
<evidence type="ECO:0000313" key="4">
    <source>
        <dbReference type="EMBL" id="KAF2230238.1"/>
    </source>
</evidence>
<accession>A0A6A6GXB6</accession>
<gene>
    <name evidence="4" type="ORF">EV356DRAFT_454334</name>
</gene>
<reference evidence="4" key="1">
    <citation type="journal article" date="2020" name="Stud. Mycol.">
        <title>101 Dothideomycetes genomes: a test case for predicting lifestyles and emergence of pathogens.</title>
        <authorList>
            <person name="Haridas S."/>
            <person name="Albert R."/>
            <person name="Binder M."/>
            <person name="Bloem J."/>
            <person name="Labutti K."/>
            <person name="Salamov A."/>
            <person name="Andreopoulos B."/>
            <person name="Baker S."/>
            <person name="Barry K."/>
            <person name="Bills G."/>
            <person name="Bluhm B."/>
            <person name="Cannon C."/>
            <person name="Castanera R."/>
            <person name="Culley D."/>
            <person name="Daum C."/>
            <person name="Ezra D."/>
            <person name="Gonzalez J."/>
            <person name="Henrissat B."/>
            <person name="Kuo A."/>
            <person name="Liang C."/>
            <person name="Lipzen A."/>
            <person name="Lutzoni F."/>
            <person name="Magnuson J."/>
            <person name="Mondo S."/>
            <person name="Nolan M."/>
            <person name="Ohm R."/>
            <person name="Pangilinan J."/>
            <person name="Park H.-J."/>
            <person name="Ramirez L."/>
            <person name="Alfaro M."/>
            <person name="Sun H."/>
            <person name="Tritt A."/>
            <person name="Yoshinaga Y."/>
            <person name="Zwiers L.-H."/>
            <person name="Turgeon B."/>
            <person name="Goodwin S."/>
            <person name="Spatafora J."/>
            <person name="Crous P."/>
            <person name="Grigoriev I."/>
        </authorList>
    </citation>
    <scope>NUCLEOTIDE SEQUENCE</scope>
    <source>
        <strain evidence="4">Tuck. ex Michener</strain>
    </source>
</reference>
<evidence type="ECO:0000259" key="3">
    <source>
        <dbReference type="Pfam" id="PF13449"/>
    </source>
</evidence>
<dbReference type="Proteomes" id="UP000800092">
    <property type="component" value="Unassembled WGS sequence"/>
</dbReference>
<feature type="chain" id="PRO_5025441554" description="Phytase-like domain-containing protein" evidence="2">
    <location>
        <begin position="23"/>
        <end position="517"/>
    </location>
</feature>
<sequence>MASISTLVAFVAFCSLSSAASASSFVNQTTCSGKTYTYQQLAGYGFIPSDARDKFGDTIGGIGSSIALDRSSWRKTNASSYTGTLWTLPDRGWNTNGTLNFQPRVHKIQIDFTPMPNASVSNPAAPNLVLTYRDTVAFTGPDGTPLTGLDADFTGHLTYPNFPDLPKTTFTGNGFGGLGPGGIRIPADTEGLVLGSDGSFWVSDEYGPYIYHFSSSGSMLAAIRPSDAYIPMRNNTESFSADSPPLYDPSLEPIPADNPSGRDNNQGFEGLTASPDGTRLYALLQSALNQEGGLHKTDRRYARLVEYDISNSSSSGAPVYVAEYVVPLPLYDSSGDELVAAQSEIHYLSPTQFIVLARDSNAGRGQSSSLSLYRHADVFDIANATDVKGADNDAVNGSIASGKGKLHDGVVPATYCSFLDYNVNAQLNRFGLHNGGNQDGGLLNEKWESLALAPVDGEDGADGEFFLFSLSDNDFITQNGYLNNGTFRYADGSGANLDNQALVFQISLPQGDSPLVS</sequence>
<dbReference type="AlphaFoldDB" id="A0A6A6GXB6"/>
<dbReference type="OrthoDB" id="425936at2759"/>
<dbReference type="Pfam" id="PF13449">
    <property type="entry name" value="Phytase-like"/>
    <property type="match status" value="1"/>
</dbReference>
<organism evidence="4 5">
    <name type="scientific">Viridothelium virens</name>
    <name type="common">Speckled blister lichen</name>
    <name type="synonym">Trypethelium virens</name>
    <dbReference type="NCBI Taxonomy" id="1048519"/>
    <lineage>
        <taxon>Eukaryota</taxon>
        <taxon>Fungi</taxon>
        <taxon>Dikarya</taxon>
        <taxon>Ascomycota</taxon>
        <taxon>Pezizomycotina</taxon>
        <taxon>Dothideomycetes</taxon>
        <taxon>Dothideomycetes incertae sedis</taxon>
        <taxon>Trypetheliales</taxon>
        <taxon>Trypetheliaceae</taxon>
        <taxon>Viridothelium</taxon>
    </lineage>
</organism>
<feature type="signal peptide" evidence="2">
    <location>
        <begin position="1"/>
        <end position="22"/>
    </location>
</feature>
<dbReference type="EMBL" id="ML991845">
    <property type="protein sequence ID" value="KAF2230238.1"/>
    <property type="molecule type" value="Genomic_DNA"/>
</dbReference>
<dbReference type="PANTHER" id="PTHR37957">
    <property type="entry name" value="BLR7070 PROTEIN"/>
    <property type="match status" value="1"/>
</dbReference>
<evidence type="ECO:0000313" key="5">
    <source>
        <dbReference type="Proteomes" id="UP000800092"/>
    </source>
</evidence>
<name>A0A6A6GXB6_VIRVR</name>
<keyword evidence="5" id="KW-1185">Reference proteome</keyword>
<evidence type="ECO:0000256" key="2">
    <source>
        <dbReference type="SAM" id="SignalP"/>
    </source>
</evidence>
<dbReference type="PANTHER" id="PTHR37957:SF1">
    <property type="entry name" value="PHYTASE-LIKE DOMAIN-CONTAINING PROTEIN"/>
    <property type="match status" value="1"/>
</dbReference>